<keyword evidence="13 14" id="KW-0998">Cell outer membrane</keyword>
<evidence type="ECO:0000256" key="16">
    <source>
        <dbReference type="SAM" id="SignalP"/>
    </source>
</evidence>
<gene>
    <name evidence="19" type="ORF">SAMN04487893_11538</name>
</gene>
<evidence type="ECO:0000256" key="13">
    <source>
        <dbReference type="ARBA" id="ARBA00023237"/>
    </source>
</evidence>
<dbReference type="Pfam" id="PF00593">
    <property type="entry name" value="TonB_dep_Rec_b-barrel"/>
    <property type="match status" value="1"/>
</dbReference>
<evidence type="ECO:0000256" key="1">
    <source>
        <dbReference type="ARBA" id="ARBA00004571"/>
    </source>
</evidence>
<dbReference type="RefSeq" id="WP_090680529.1">
    <property type="nucleotide sequence ID" value="NZ_FORU01000015.1"/>
</dbReference>
<dbReference type="GO" id="GO:0009279">
    <property type="term" value="C:cell outer membrane"/>
    <property type="evidence" value="ECO:0007669"/>
    <property type="project" value="UniProtKB-SubCell"/>
</dbReference>
<keyword evidence="12" id="KW-0675">Receptor</keyword>
<reference evidence="20" key="1">
    <citation type="submission" date="2016-10" db="EMBL/GenBank/DDBJ databases">
        <authorList>
            <person name="Varghese N."/>
            <person name="Submissions S."/>
        </authorList>
    </citation>
    <scope>NUCLEOTIDE SEQUENCE [LARGE SCALE GENOMIC DNA]</scope>
    <source>
        <strain evidence="20">DSM 26542</strain>
    </source>
</reference>
<evidence type="ECO:0000256" key="5">
    <source>
        <dbReference type="ARBA" id="ARBA00022496"/>
    </source>
</evidence>
<keyword evidence="9" id="KW-0406">Ion transport</keyword>
<feature type="domain" description="TonB-dependent receptor plug" evidence="18">
    <location>
        <begin position="139"/>
        <end position="241"/>
    </location>
</feature>
<evidence type="ECO:0000259" key="18">
    <source>
        <dbReference type="Pfam" id="PF07715"/>
    </source>
</evidence>
<comment type="similarity">
    <text evidence="2 14 15">Belongs to the TonB-dependent receptor family.</text>
</comment>
<dbReference type="SUPFAM" id="SSF56935">
    <property type="entry name" value="Porins"/>
    <property type="match status" value="1"/>
</dbReference>
<protein>
    <submittedName>
        <fullName evidence="19">Iron complex outermembrane recepter protein</fullName>
    </submittedName>
</protein>
<dbReference type="PROSITE" id="PS52016">
    <property type="entry name" value="TONB_DEPENDENT_REC_3"/>
    <property type="match status" value="1"/>
</dbReference>
<evidence type="ECO:0000256" key="14">
    <source>
        <dbReference type="PROSITE-ProRule" id="PRU01360"/>
    </source>
</evidence>
<dbReference type="InterPro" id="IPR008969">
    <property type="entry name" value="CarboxyPept-like_regulatory"/>
</dbReference>
<keyword evidence="10 15" id="KW-0798">TonB box</keyword>
<dbReference type="PANTHER" id="PTHR32552:SF68">
    <property type="entry name" value="FERRICHROME OUTER MEMBRANE TRANSPORTER_PHAGE RECEPTOR"/>
    <property type="match status" value="1"/>
</dbReference>
<evidence type="ECO:0000256" key="3">
    <source>
        <dbReference type="ARBA" id="ARBA00022448"/>
    </source>
</evidence>
<evidence type="ECO:0000313" key="20">
    <source>
        <dbReference type="Proteomes" id="UP000243887"/>
    </source>
</evidence>
<keyword evidence="11 14" id="KW-0472">Membrane</keyword>
<dbReference type="InterPro" id="IPR012910">
    <property type="entry name" value="Plug_dom"/>
</dbReference>
<dbReference type="STRING" id="1150112.SAMN04487893_11538"/>
<evidence type="ECO:0000256" key="7">
    <source>
        <dbReference type="ARBA" id="ARBA00022729"/>
    </source>
</evidence>
<dbReference type="SUPFAM" id="SSF49464">
    <property type="entry name" value="Carboxypeptidase regulatory domain-like"/>
    <property type="match status" value="1"/>
</dbReference>
<dbReference type="GO" id="GO:0015344">
    <property type="term" value="F:siderophore uptake transmembrane transporter activity"/>
    <property type="evidence" value="ECO:0007669"/>
    <property type="project" value="TreeGrafter"/>
</dbReference>
<proteinExistence type="inferred from homology"/>
<evidence type="ECO:0000259" key="17">
    <source>
        <dbReference type="Pfam" id="PF00593"/>
    </source>
</evidence>
<evidence type="ECO:0000256" key="2">
    <source>
        <dbReference type="ARBA" id="ARBA00009810"/>
    </source>
</evidence>
<name>A0A1I3TZA2_9FLAO</name>
<feature type="chain" id="PRO_5017200957" evidence="16">
    <location>
        <begin position="25"/>
        <end position="811"/>
    </location>
</feature>
<dbReference type="PANTHER" id="PTHR32552">
    <property type="entry name" value="FERRICHROME IRON RECEPTOR-RELATED"/>
    <property type="match status" value="1"/>
</dbReference>
<keyword evidence="3 14" id="KW-0813">Transport</keyword>
<dbReference type="Gene3D" id="2.170.130.10">
    <property type="entry name" value="TonB-dependent receptor, plug domain"/>
    <property type="match status" value="1"/>
</dbReference>
<keyword evidence="6 14" id="KW-0812">Transmembrane</keyword>
<evidence type="ECO:0000256" key="12">
    <source>
        <dbReference type="ARBA" id="ARBA00023170"/>
    </source>
</evidence>
<dbReference type="NCBIfam" id="TIGR01783">
    <property type="entry name" value="TonB-siderophor"/>
    <property type="match status" value="1"/>
</dbReference>
<keyword evidence="8" id="KW-0408">Iron</keyword>
<evidence type="ECO:0000256" key="15">
    <source>
        <dbReference type="RuleBase" id="RU003357"/>
    </source>
</evidence>
<evidence type="ECO:0000256" key="8">
    <source>
        <dbReference type="ARBA" id="ARBA00023004"/>
    </source>
</evidence>
<comment type="subcellular location">
    <subcellularLocation>
        <location evidence="1 14">Cell outer membrane</location>
        <topology evidence="1 14">Multi-pass membrane protein</topology>
    </subcellularLocation>
</comment>
<keyword evidence="7 16" id="KW-0732">Signal</keyword>
<dbReference type="InterPro" id="IPR000531">
    <property type="entry name" value="Beta-barrel_TonB"/>
</dbReference>
<organism evidence="19 20">
    <name type="scientific">Myroides guanonis</name>
    <dbReference type="NCBI Taxonomy" id="1150112"/>
    <lineage>
        <taxon>Bacteria</taxon>
        <taxon>Pseudomonadati</taxon>
        <taxon>Bacteroidota</taxon>
        <taxon>Flavobacteriia</taxon>
        <taxon>Flavobacteriales</taxon>
        <taxon>Flavobacteriaceae</taxon>
        <taxon>Myroides</taxon>
    </lineage>
</organism>
<dbReference type="InterPro" id="IPR036942">
    <property type="entry name" value="Beta-barrel_TonB_sf"/>
</dbReference>
<dbReference type="InterPro" id="IPR037066">
    <property type="entry name" value="Plug_dom_sf"/>
</dbReference>
<dbReference type="AlphaFoldDB" id="A0A1I3TZA2"/>
<keyword evidence="20" id="KW-1185">Reference proteome</keyword>
<feature type="domain" description="TonB-dependent receptor-like beta-barrel" evidence="17">
    <location>
        <begin position="314"/>
        <end position="780"/>
    </location>
</feature>
<evidence type="ECO:0000313" key="19">
    <source>
        <dbReference type="EMBL" id="SFJ75629.1"/>
    </source>
</evidence>
<sequence>MNTTSFYSKALLWLLFLCAPVLIAQNESAIWGRVFGNNNQSIVGATVSLNNKDFTITNTRGEFRFDVEQQLPVELSIESQNYVSYSVTLTKLNYNSEYGFKIQLVEEQYELDEVLVTVRRDNSYTTNSLALGGKFNGRLKDLPQSVTLLTREFIQDKNAFHINDVVEDLSGVTMASSYDDFIIRGFKSGYESGVRLVNGLRSGYGYGNAYYRSPMTINLESIQILKGPGASLFGDVVPGGTVNMITKRPLEEHKGYVDFSVGSFDTYRTTIDLGGPLDKDKKILYRLNAGYENSKTFRDINEQTSYAFMPSFTFRPSDKTQVDVDLVFDKFDGYLDRGMGIRSNDLFALPRSFTLSQPSDFYKSSTTSFSARFQHRINSGLSINLSYMKSIYKEDVNEHRTLNTFADAPNNTIMNLRFFDRHGRDYTDNAVAYLKWDLFGDKIDHHIVGGVDYAQYRGGKDNQLREARSKKVDGEIVPLTFDLYNPIYEIQDISNYVWRPQGQYPFLSPYKTTGIYVQDQMSIGYRLKLIAGIRQEFYTSETTDSKERKTANQNVFLPRLGVTYEINDDVNYFASYSQGFVPVGANMILNYRDYGSDFEFKSEKSYQIETGVKTTFFKKQLQMDVALFHIERRDMLLTTGALTDEGLPIYRQSGKVISSGLELDLRGQITQELQILGGYTFNKTEVKASLINSEVGLGLPGAPKNLANLWLKYVFSKSVLKGLGAGLGVYYVGERRMDASVGVDSNGVALWDYWPEYTKLNAALFYHIGALKVAVNLDNVFDKYYYYGGFDYTRAFPGAPRNLKVSLGYSF</sequence>
<feature type="signal peptide" evidence="16">
    <location>
        <begin position="1"/>
        <end position="24"/>
    </location>
</feature>
<evidence type="ECO:0000256" key="9">
    <source>
        <dbReference type="ARBA" id="ARBA00023065"/>
    </source>
</evidence>
<evidence type="ECO:0000256" key="11">
    <source>
        <dbReference type="ARBA" id="ARBA00023136"/>
    </source>
</evidence>
<keyword evidence="5" id="KW-0410">Iron transport</keyword>
<dbReference type="CDD" id="cd01347">
    <property type="entry name" value="ligand_gated_channel"/>
    <property type="match status" value="1"/>
</dbReference>
<keyword evidence="4 14" id="KW-1134">Transmembrane beta strand</keyword>
<dbReference type="OrthoDB" id="9775095at2"/>
<accession>A0A1I3TZA2</accession>
<dbReference type="Proteomes" id="UP000243887">
    <property type="component" value="Unassembled WGS sequence"/>
</dbReference>
<dbReference type="Gene3D" id="2.40.170.20">
    <property type="entry name" value="TonB-dependent receptor, beta-barrel domain"/>
    <property type="match status" value="1"/>
</dbReference>
<evidence type="ECO:0000256" key="4">
    <source>
        <dbReference type="ARBA" id="ARBA00022452"/>
    </source>
</evidence>
<dbReference type="EMBL" id="FORU01000015">
    <property type="protein sequence ID" value="SFJ75629.1"/>
    <property type="molecule type" value="Genomic_DNA"/>
</dbReference>
<dbReference type="GO" id="GO:0038023">
    <property type="term" value="F:signaling receptor activity"/>
    <property type="evidence" value="ECO:0007669"/>
    <property type="project" value="InterPro"/>
</dbReference>
<dbReference type="InterPro" id="IPR039426">
    <property type="entry name" value="TonB-dep_rcpt-like"/>
</dbReference>
<evidence type="ECO:0000256" key="10">
    <source>
        <dbReference type="ARBA" id="ARBA00023077"/>
    </source>
</evidence>
<dbReference type="InterPro" id="IPR010105">
    <property type="entry name" value="TonB_sidphr_rcpt"/>
</dbReference>
<dbReference type="Pfam" id="PF07715">
    <property type="entry name" value="Plug"/>
    <property type="match status" value="1"/>
</dbReference>
<evidence type="ECO:0000256" key="6">
    <source>
        <dbReference type="ARBA" id="ARBA00022692"/>
    </source>
</evidence>
<dbReference type="GO" id="GO:0015891">
    <property type="term" value="P:siderophore transport"/>
    <property type="evidence" value="ECO:0007669"/>
    <property type="project" value="InterPro"/>
</dbReference>